<accession>X1IQJ4</accession>
<proteinExistence type="predicted"/>
<comment type="caution">
    <text evidence="1">The sequence shown here is derived from an EMBL/GenBank/DDBJ whole genome shotgun (WGS) entry which is preliminary data.</text>
</comment>
<organism evidence="1">
    <name type="scientific">marine sediment metagenome</name>
    <dbReference type="NCBI Taxonomy" id="412755"/>
    <lineage>
        <taxon>unclassified sequences</taxon>
        <taxon>metagenomes</taxon>
        <taxon>ecological metagenomes</taxon>
    </lineage>
</organism>
<protein>
    <submittedName>
        <fullName evidence="1">Uncharacterized protein</fullName>
    </submittedName>
</protein>
<dbReference type="EMBL" id="BARU01045115">
    <property type="protein sequence ID" value="GAH84731.1"/>
    <property type="molecule type" value="Genomic_DNA"/>
</dbReference>
<evidence type="ECO:0000313" key="1">
    <source>
        <dbReference type="EMBL" id="GAH84731.1"/>
    </source>
</evidence>
<feature type="non-terminal residue" evidence="1">
    <location>
        <position position="1"/>
    </location>
</feature>
<name>X1IQJ4_9ZZZZ</name>
<gene>
    <name evidence="1" type="ORF">S03H2_68578</name>
</gene>
<dbReference type="AlphaFoldDB" id="X1IQJ4"/>
<reference evidence="1" key="1">
    <citation type="journal article" date="2014" name="Front. Microbiol.">
        <title>High frequency of phylogenetically diverse reductive dehalogenase-homologous genes in deep subseafloor sedimentary metagenomes.</title>
        <authorList>
            <person name="Kawai M."/>
            <person name="Futagami T."/>
            <person name="Toyoda A."/>
            <person name="Takaki Y."/>
            <person name="Nishi S."/>
            <person name="Hori S."/>
            <person name="Arai W."/>
            <person name="Tsubouchi T."/>
            <person name="Morono Y."/>
            <person name="Uchiyama I."/>
            <person name="Ito T."/>
            <person name="Fujiyama A."/>
            <person name="Inagaki F."/>
            <person name="Takami H."/>
        </authorList>
    </citation>
    <scope>NUCLEOTIDE SEQUENCE</scope>
    <source>
        <strain evidence="1">Expedition CK06-06</strain>
    </source>
</reference>
<sequence>CSTPGLSRQQAAEDLAWALVNTKEFLYRH</sequence>